<organism evidence="2 3">
    <name type="scientific">Pelotomaculum propionicicum</name>
    <dbReference type="NCBI Taxonomy" id="258475"/>
    <lineage>
        <taxon>Bacteria</taxon>
        <taxon>Bacillati</taxon>
        <taxon>Bacillota</taxon>
        <taxon>Clostridia</taxon>
        <taxon>Eubacteriales</taxon>
        <taxon>Desulfotomaculaceae</taxon>
        <taxon>Pelotomaculum</taxon>
    </lineage>
</organism>
<proteinExistence type="predicted"/>
<keyword evidence="1" id="KW-1133">Transmembrane helix</keyword>
<evidence type="ECO:0000313" key="3">
    <source>
        <dbReference type="Proteomes" id="UP000297597"/>
    </source>
</evidence>
<feature type="transmembrane region" description="Helical" evidence="1">
    <location>
        <begin position="105"/>
        <end position="125"/>
    </location>
</feature>
<dbReference type="Pfam" id="PF03929">
    <property type="entry name" value="PepSY_TM"/>
    <property type="match status" value="1"/>
</dbReference>
<accession>A0A4Y7RYC0</accession>
<protein>
    <recommendedName>
        <fullName evidence="4">PepSY domain-containing protein</fullName>
    </recommendedName>
</protein>
<dbReference type="InterPro" id="IPR005625">
    <property type="entry name" value="PepSY-ass_TM"/>
</dbReference>
<sequence length="134" mass="13994">MKKIRNLHLWIGLFTSLLILIEAVTGLLMVEPWLMGAGKPAAEQRVMLEGQAPGGAAAKGGAPAEGVQAGKQFNPNGQGSSITAFVKNLHAGRIGGADVSILLDMAALGLIIMTVTGMVLTVKALKRQRAKPVR</sequence>
<reference evidence="2 3" key="1">
    <citation type="journal article" date="2018" name="Environ. Microbiol.">
        <title>Novel energy conservation strategies and behaviour of Pelotomaculum schinkii driving syntrophic propionate catabolism.</title>
        <authorList>
            <person name="Hidalgo-Ahumada C.A.P."/>
            <person name="Nobu M.K."/>
            <person name="Narihiro T."/>
            <person name="Tamaki H."/>
            <person name="Liu W.T."/>
            <person name="Kamagata Y."/>
            <person name="Stams A.J.M."/>
            <person name="Imachi H."/>
            <person name="Sousa D.Z."/>
        </authorList>
    </citation>
    <scope>NUCLEOTIDE SEQUENCE [LARGE SCALE GENOMIC DNA]</scope>
    <source>
        <strain evidence="2 3">MGP</strain>
    </source>
</reference>
<dbReference type="AlphaFoldDB" id="A0A4Y7RYC0"/>
<evidence type="ECO:0000256" key="1">
    <source>
        <dbReference type="SAM" id="Phobius"/>
    </source>
</evidence>
<evidence type="ECO:0008006" key="4">
    <source>
        <dbReference type="Google" id="ProtNLM"/>
    </source>
</evidence>
<comment type="caution">
    <text evidence="2">The sequence shown here is derived from an EMBL/GenBank/DDBJ whole genome shotgun (WGS) entry which is preliminary data.</text>
</comment>
<dbReference type="RefSeq" id="WP_134212056.1">
    <property type="nucleotide sequence ID" value="NZ_QFFZ01000001.1"/>
</dbReference>
<gene>
    <name evidence="2" type="ORF">Pmgp_00158</name>
</gene>
<keyword evidence="3" id="KW-1185">Reference proteome</keyword>
<dbReference type="EMBL" id="QFFZ01000001">
    <property type="protein sequence ID" value="TEB13750.1"/>
    <property type="molecule type" value="Genomic_DNA"/>
</dbReference>
<dbReference type="Proteomes" id="UP000297597">
    <property type="component" value="Unassembled WGS sequence"/>
</dbReference>
<dbReference type="OrthoDB" id="1787325at2"/>
<keyword evidence="1" id="KW-0472">Membrane</keyword>
<feature type="transmembrane region" description="Helical" evidence="1">
    <location>
        <begin position="7"/>
        <end position="30"/>
    </location>
</feature>
<keyword evidence="1" id="KW-0812">Transmembrane</keyword>
<evidence type="ECO:0000313" key="2">
    <source>
        <dbReference type="EMBL" id="TEB13750.1"/>
    </source>
</evidence>
<name>A0A4Y7RYC0_9FIRM</name>